<proteinExistence type="predicted"/>
<evidence type="ECO:0000313" key="1">
    <source>
        <dbReference type="EMBL" id="OHX20782.1"/>
    </source>
</evidence>
<organism evidence="1 2">
    <name type="scientific">Chromobacterium sphagni</name>
    <dbReference type="NCBI Taxonomy" id="1903179"/>
    <lineage>
        <taxon>Bacteria</taxon>
        <taxon>Pseudomonadati</taxon>
        <taxon>Pseudomonadota</taxon>
        <taxon>Betaproteobacteria</taxon>
        <taxon>Neisseriales</taxon>
        <taxon>Chromobacteriaceae</taxon>
        <taxon>Chromobacterium</taxon>
    </lineage>
</organism>
<accession>A0ABX3CEQ3</accession>
<name>A0ABX3CEQ3_9NEIS</name>
<protein>
    <submittedName>
        <fullName evidence="1">Uncharacterized protein</fullName>
    </submittedName>
</protein>
<dbReference type="RefSeq" id="WP_071112300.1">
    <property type="nucleotide sequence ID" value="NZ_MKCS01000001.1"/>
</dbReference>
<dbReference type="Gene3D" id="1.10.1470.10">
    <property type="entry name" value="YjbJ"/>
    <property type="match status" value="1"/>
</dbReference>
<gene>
    <name evidence="1" type="ORF">BI344_14165</name>
</gene>
<evidence type="ECO:0000313" key="2">
    <source>
        <dbReference type="Proteomes" id="UP000180280"/>
    </source>
</evidence>
<sequence>MVNSVEGIQADASPHPISKEIVPASAKSDFHGLISLVQMRYGLTRDEAEKQVRIFLETCESGPADLTDV</sequence>
<dbReference type="Proteomes" id="UP000180280">
    <property type="component" value="Unassembled WGS sequence"/>
</dbReference>
<reference evidence="1 2" key="1">
    <citation type="submission" date="2016-09" db="EMBL/GenBank/DDBJ databases">
        <title>Chromobacterium muskegensis sp. nov., an insecticidal bacterium isolated from Sphagnum bogs.</title>
        <authorList>
            <person name="Sparks M.E."/>
            <person name="Blackburn M.B."/>
            <person name="Gundersen-Rindal D.E."/>
            <person name="Mitchell A."/>
            <person name="Farrar R."/>
            <person name="Kuhar D."/>
        </authorList>
    </citation>
    <scope>NUCLEOTIDE SEQUENCE [LARGE SCALE GENOMIC DNA]</scope>
    <source>
        <strain evidence="1 2">14B-1</strain>
    </source>
</reference>
<dbReference type="EMBL" id="MKCT01000011">
    <property type="protein sequence ID" value="OHX20782.1"/>
    <property type="molecule type" value="Genomic_DNA"/>
</dbReference>
<comment type="caution">
    <text evidence="1">The sequence shown here is derived from an EMBL/GenBank/DDBJ whole genome shotgun (WGS) entry which is preliminary data.</text>
</comment>
<dbReference type="InterPro" id="IPR036629">
    <property type="entry name" value="YjbJ_sf"/>
</dbReference>
<keyword evidence="2" id="KW-1185">Reference proteome</keyword>